<comment type="caution">
    <text evidence="2">The sequence shown here is derived from an EMBL/GenBank/DDBJ whole genome shotgun (WGS) entry which is preliminary data.</text>
</comment>
<reference evidence="2 4" key="1">
    <citation type="submission" date="2024-04" db="EMBL/GenBank/DDBJ databases">
        <title>Tritrichomonas musculus Genome.</title>
        <authorList>
            <person name="Alves-Ferreira E."/>
            <person name="Grigg M."/>
            <person name="Lorenzi H."/>
            <person name="Galac M."/>
        </authorList>
    </citation>
    <scope>NUCLEOTIDE SEQUENCE [LARGE SCALE GENOMIC DNA]</scope>
    <source>
        <strain evidence="2 4">EAF2021</strain>
    </source>
</reference>
<protein>
    <submittedName>
        <fullName evidence="2">Uncharacterized protein</fullName>
    </submittedName>
</protein>
<evidence type="ECO:0000313" key="2">
    <source>
        <dbReference type="EMBL" id="KAK8834257.1"/>
    </source>
</evidence>
<feature type="compositionally biased region" description="Low complexity" evidence="1">
    <location>
        <begin position="18"/>
        <end position="32"/>
    </location>
</feature>
<accession>A0ABR2GLE6</accession>
<evidence type="ECO:0000313" key="3">
    <source>
        <dbReference type="EMBL" id="KAK8842774.1"/>
    </source>
</evidence>
<feature type="compositionally biased region" description="Basic and acidic residues" evidence="1">
    <location>
        <begin position="68"/>
        <end position="84"/>
    </location>
</feature>
<feature type="compositionally biased region" description="Polar residues" evidence="1">
    <location>
        <begin position="86"/>
        <end position="118"/>
    </location>
</feature>
<keyword evidence="4" id="KW-1185">Reference proteome</keyword>
<evidence type="ECO:0000313" key="4">
    <source>
        <dbReference type="Proteomes" id="UP001470230"/>
    </source>
</evidence>
<dbReference type="EMBL" id="JAPFFF010000455">
    <property type="protein sequence ID" value="KAK8834257.1"/>
    <property type="molecule type" value="Genomic_DNA"/>
</dbReference>
<dbReference type="EMBL" id="JAPFFF010000037">
    <property type="protein sequence ID" value="KAK8842774.1"/>
    <property type="molecule type" value="Genomic_DNA"/>
</dbReference>
<sequence>MADYVNILKEQVEEGRRSGLSSSHGSTSTRQSIQKKKLIPLDNPELNQPDVKPQKNPQKKTNSRPTSAKKEPQKLNKPIYKEVSTEPEQISQKNRPQLSTMSTDPMPNDITENNQEDVAQNPPKGGALWDAPKDLQDIRSSMKSLPQKQPPPENKPSFFDMVMQPPKKELQPTLFTYFDKLMQMGEV</sequence>
<dbReference type="Proteomes" id="UP001470230">
    <property type="component" value="Unassembled WGS sequence"/>
</dbReference>
<proteinExistence type="predicted"/>
<name>A0ABR2GLE6_9EUKA</name>
<feature type="region of interest" description="Disordered" evidence="1">
    <location>
        <begin position="1"/>
        <end position="131"/>
    </location>
</feature>
<gene>
    <name evidence="3" type="ORF">M9Y10_025639</name>
    <name evidence="2" type="ORF">M9Y10_032330</name>
</gene>
<evidence type="ECO:0000256" key="1">
    <source>
        <dbReference type="SAM" id="MobiDB-lite"/>
    </source>
</evidence>
<organism evidence="2 4">
    <name type="scientific">Tritrichomonas musculus</name>
    <dbReference type="NCBI Taxonomy" id="1915356"/>
    <lineage>
        <taxon>Eukaryota</taxon>
        <taxon>Metamonada</taxon>
        <taxon>Parabasalia</taxon>
        <taxon>Tritrichomonadida</taxon>
        <taxon>Tritrichomonadidae</taxon>
        <taxon>Tritrichomonas</taxon>
    </lineage>
</organism>